<keyword evidence="3 5" id="KW-0326">Glycosidase</keyword>
<evidence type="ECO:0000313" key="6">
    <source>
        <dbReference type="Proteomes" id="UP000037784"/>
    </source>
</evidence>
<dbReference type="InterPro" id="IPR001360">
    <property type="entry name" value="Glyco_hydro_1"/>
</dbReference>
<reference evidence="5 6" key="1">
    <citation type="journal article" date="2015" name="Genome Announc.">
        <title>Draft Genome Sequence of a Heterotrophic Facultative Anaerobic Thermophilic Bacterium, Ardenticatena maritima Strain 110ST.</title>
        <authorList>
            <person name="Kawaichi S."/>
            <person name="Yoshida T."/>
            <person name="Sako Y."/>
            <person name="Nakamura R."/>
        </authorList>
    </citation>
    <scope>NUCLEOTIDE SEQUENCE [LARGE SCALE GENOMIC DNA]</scope>
    <source>
        <strain evidence="5 6">110S</strain>
    </source>
</reference>
<evidence type="ECO:0000256" key="4">
    <source>
        <dbReference type="RuleBase" id="RU003690"/>
    </source>
</evidence>
<dbReference type="InterPro" id="IPR017853">
    <property type="entry name" value="GH"/>
</dbReference>
<dbReference type="Pfam" id="PF00232">
    <property type="entry name" value="Glyco_hydro_1"/>
    <property type="match status" value="1"/>
</dbReference>
<evidence type="ECO:0000256" key="1">
    <source>
        <dbReference type="ARBA" id="ARBA00010838"/>
    </source>
</evidence>
<evidence type="ECO:0000256" key="2">
    <source>
        <dbReference type="ARBA" id="ARBA00022801"/>
    </source>
</evidence>
<accession>A0A0M8K9L7</accession>
<comment type="caution">
    <text evidence="5">The sequence shown here is derived from an EMBL/GenBank/DDBJ whole genome shotgun (WGS) entry which is preliminary data.</text>
</comment>
<keyword evidence="2 5" id="KW-0378">Hydrolase</keyword>
<comment type="similarity">
    <text evidence="1 4">Belongs to the glycosyl hydrolase 1 family.</text>
</comment>
<dbReference type="AlphaFoldDB" id="A0A0M8K9L7"/>
<dbReference type="Gene3D" id="3.20.20.80">
    <property type="entry name" value="Glycosidases"/>
    <property type="match status" value="1"/>
</dbReference>
<protein>
    <submittedName>
        <fullName evidence="5">Beta-glucosidase</fullName>
        <ecNumber evidence="5">3.2.1.21</ecNumber>
    </submittedName>
</protein>
<dbReference type="SUPFAM" id="SSF51445">
    <property type="entry name" value="(Trans)glycosidases"/>
    <property type="match status" value="1"/>
</dbReference>
<dbReference type="PRINTS" id="PR00131">
    <property type="entry name" value="GLHYDRLASE1"/>
</dbReference>
<keyword evidence="6" id="KW-1185">Reference proteome</keyword>
<proteinExistence type="inferred from homology"/>
<reference evidence="6" key="2">
    <citation type="submission" date="2015-08" db="EMBL/GenBank/DDBJ databases">
        <title>Draft Genome Sequence of a Heterotrophic Facultative Anaerobic Bacterium Ardenticatena maritima Strain 110S.</title>
        <authorList>
            <person name="Kawaichi S."/>
            <person name="Yoshida T."/>
            <person name="Sako Y."/>
            <person name="Nakamura R."/>
        </authorList>
    </citation>
    <scope>NUCLEOTIDE SEQUENCE [LARGE SCALE GENOMIC DNA]</scope>
    <source>
        <strain evidence="6">110S</strain>
    </source>
</reference>
<dbReference type="GO" id="GO:0005975">
    <property type="term" value="P:carbohydrate metabolic process"/>
    <property type="evidence" value="ECO:0007669"/>
    <property type="project" value="InterPro"/>
</dbReference>
<gene>
    <name evidence="5" type="primary">bglB</name>
    <name evidence="5" type="ORF">ARMA_1692</name>
</gene>
<dbReference type="STRING" id="872965.SE16_03570"/>
<dbReference type="PANTHER" id="PTHR10353:SF36">
    <property type="entry name" value="LP05116P"/>
    <property type="match status" value="1"/>
</dbReference>
<dbReference type="PANTHER" id="PTHR10353">
    <property type="entry name" value="GLYCOSYL HYDROLASE"/>
    <property type="match status" value="1"/>
</dbReference>
<dbReference type="InParanoid" id="A0A0M8K9L7"/>
<evidence type="ECO:0000313" key="5">
    <source>
        <dbReference type="EMBL" id="GAP63269.1"/>
    </source>
</evidence>
<dbReference type="EMBL" id="BBZA01000132">
    <property type="protein sequence ID" value="GAP63269.1"/>
    <property type="molecule type" value="Genomic_DNA"/>
</dbReference>
<sequence>MGWGINPPGIKREIMNVVERYDNPKIIITENGCAMPDEPDENGFVADWNRIFFLKAHLQQVHEAIQDSANVQGYFVWSILDNFEWERGYSRRFGLVRVEYETLRRIPKQSAYWYRDVIRENALTI</sequence>
<organism evidence="5 6">
    <name type="scientific">Ardenticatena maritima</name>
    <dbReference type="NCBI Taxonomy" id="872965"/>
    <lineage>
        <taxon>Bacteria</taxon>
        <taxon>Bacillati</taxon>
        <taxon>Chloroflexota</taxon>
        <taxon>Ardenticatenia</taxon>
        <taxon>Ardenticatenales</taxon>
        <taxon>Ardenticatenaceae</taxon>
        <taxon>Ardenticatena</taxon>
    </lineage>
</organism>
<dbReference type="Proteomes" id="UP000037784">
    <property type="component" value="Unassembled WGS sequence"/>
</dbReference>
<evidence type="ECO:0000256" key="3">
    <source>
        <dbReference type="ARBA" id="ARBA00023295"/>
    </source>
</evidence>
<name>A0A0M8K9L7_9CHLR</name>
<dbReference type="GO" id="GO:0008422">
    <property type="term" value="F:beta-glucosidase activity"/>
    <property type="evidence" value="ECO:0007669"/>
    <property type="project" value="UniProtKB-EC"/>
</dbReference>
<dbReference type="EC" id="3.2.1.21" evidence="5"/>